<comment type="caution">
    <text evidence="8">The sequence shown here is derived from an EMBL/GenBank/DDBJ whole genome shotgun (WGS) entry which is preliminary data.</text>
</comment>
<keyword evidence="7" id="KW-1003">Cell membrane</keyword>
<keyword evidence="9" id="KW-1185">Reference proteome</keyword>
<evidence type="ECO:0000256" key="7">
    <source>
        <dbReference type="HAMAP-Rule" id="MF_00902"/>
    </source>
</evidence>
<feature type="transmembrane region" description="Helical" evidence="7">
    <location>
        <begin position="188"/>
        <end position="206"/>
    </location>
</feature>
<dbReference type="PRINTS" id="PR01840">
    <property type="entry name" value="TATCFAMILY"/>
</dbReference>
<accession>A0ABT8G6Z5</accession>
<comment type="similarity">
    <text evidence="7">Belongs to the TatC family.</text>
</comment>
<keyword evidence="2 7" id="KW-0812">Transmembrane</keyword>
<feature type="transmembrane region" description="Helical" evidence="7">
    <location>
        <begin position="14"/>
        <end position="32"/>
    </location>
</feature>
<feature type="transmembrane region" description="Helical" evidence="7">
    <location>
        <begin position="212"/>
        <end position="232"/>
    </location>
</feature>
<evidence type="ECO:0000256" key="4">
    <source>
        <dbReference type="ARBA" id="ARBA00022989"/>
    </source>
</evidence>
<keyword evidence="5 7" id="KW-0811">Translocation</keyword>
<keyword evidence="7" id="KW-0813">Transport</keyword>
<organism evidence="8 9">
    <name type="scientific">Demequina litoralis</name>
    <dbReference type="NCBI Taxonomy" id="3051660"/>
    <lineage>
        <taxon>Bacteria</taxon>
        <taxon>Bacillati</taxon>
        <taxon>Actinomycetota</taxon>
        <taxon>Actinomycetes</taxon>
        <taxon>Micrococcales</taxon>
        <taxon>Demequinaceae</taxon>
        <taxon>Demequina</taxon>
    </lineage>
</organism>
<evidence type="ECO:0000256" key="2">
    <source>
        <dbReference type="ARBA" id="ARBA00022692"/>
    </source>
</evidence>
<evidence type="ECO:0000313" key="8">
    <source>
        <dbReference type="EMBL" id="MDN4474454.1"/>
    </source>
</evidence>
<feature type="transmembrane region" description="Helical" evidence="7">
    <location>
        <begin position="153"/>
        <end position="176"/>
    </location>
</feature>
<proteinExistence type="inferred from homology"/>
<dbReference type="PANTHER" id="PTHR30371">
    <property type="entry name" value="SEC-INDEPENDENT PROTEIN TRANSLOCASE PROTEIN TATC"/>
    <property type="match status" value="1"/>
</dbReference>
<gene>
    <name evidence="7 8" type="primary">tatC</name>
    <name evidence="8" type="ORF">QQX09_01140</name>
</gene>
<protein>
    <recommendedName>
        <fullName evidence="7">Sec-independent protein translocase protein TatC</fullName>
    </recommendedName>
</protein>
<dbReference type="InterPro" id="IPR002033">
    <property type="entry name" value="TatC"/>
</dbReference>
<keyword evidence="4 7" id="KW-1133">Transmembrane helix</keyword>
<evidence type="ECO:0000256" key="6">
    <source>
        <dbReference type="ARBA" id="ARBA00023136"/>
    </source>
</evidence>
<reference evidence="8" key="1">
    <citation type="submission" date="2023-06" db="EMBL/GenBank/DDBJ databases">
        <title>Sysu t00192.</title>
        <authorList>
            <person name="Gao L."/>
            <person name="Fang B.-Z."/>
            <person name="Li W.-J."/>
        </authorList>
    </citation>
    <scope>NUCLEOTIDE SEQUENCE</scope>
    <source>
        <strain evidence="8">SYSU T00192</strain>
    </source>
</reference>
<evidence type="ECO:0000313" key="9">
    <source>
        <dbReference type="Proteomes" id="UP001172728"/>
    </source>
</evidence>
<sequence>MPLAEHLREARKRLVLAVAGLAVGMVAGWFLYTPVFEALQRPVLDAAQRDDALVTVNFSGVATALDMQIKMSLVIGLIVSAPWWLYQLWAFIAPGLHRRERRYTFGFLGAAIPLFSAGVLFGWWVFPRAITILTGFTPEGAANFLDAQTFMTFAMRLILAFGLAFVFPVVMIALTWTGLVQARTWLRGWRWAVFLIFLAAAVLTPTPDAVTMLFMAGPMVALYFAACGVGVLRERAVRGRTPAV</sequence>
<comment type="subcellular location">
    <subcellularLocation>
        <location evidence="7">Cell membrane</location>
        <topology evidence="7">Multi-pass membrane protein</topology>
    </subcellularLocation>
    <subcellularLocation>
        <location evidence="1">Membrane</location>
        <topology evidence="1">Multi-pass membrane protein</topology>
    </subcellularLocation>
</comment>
<dbReference type="RefSeq" id="WP_301130872.1">
    <property type="nucleotide sequence ID" value="NZ_JAUHPW010000001.1"/>
</dbReference>
<evidence type="ECO:0000256" key="1">
    <source>
        <dbReference type="ARBA" id="ARBA00004141"/>
    </source>
</evidence>
<evidence type="ECO:0000256" key="5">
    <source>
        <dbReference type="ARBA" id="ARBA00023010"/>
    </source>
</evidence>
<feature type="transmembrane region" description="Helical" evidence="7">
    <location>
        <begin position="73"/>
        <end position="93"/>
    </location>
</feature>
<dbReference type="Pfam" id="PF00902">
    <property type="entry name" value="TatC"/>
    <property type="match status" value="1"/>
</dbReference>
<comment type="subunit">
    <text evidence="7">The Tat system comprises two distinct complexes: a TatABC complex, containing multiple copies of TatA, TatB and TatC subunits, and a separate TatA complex, containing only TatA subunits. Substrates initially bind to the TatABC complex, which probably triggers association of the separate TatA complex to form the active translocon.</text>
</comment>
<feature type="transmembrane region" description="Helical" evidence="7">
    <location>
        <begin position="105"/>
        <end position="126"/>
    </location>
</feature>
<dbReference type="PANTHER" id="PTHR30371:SF0">
    <property type="entry name" value="SEC-INDEPENDENT PROTEIN TRANSLOCASE PROTEIN TATC, CHLOROPLASTIC-RELATED"/>
    <property type="match status" value="1"/>
</dbReference>
<keyword evidence="6 7" id="KW-0472">Membrane</keyword>
<name>A0ABT8G6Z5_9MICO</name>
<dbReference type="NCBIfam" id="TIGR00945">
    <property type="entry name" value="tatC"/>
    <property type="match status" value="1"/>
</dbReference>
<evidence type="ECO:0000256" key="3">
    <source>
        <dbReference type="ARBA" id="ARBA00022927"/>
    </source>
</evidence>
<dbReference type="HAMAP" id="MF_00902">
    <property type="entry name" value="TatC"/>
    <property type="match status" value="1"/>
</dbReference>
<comment type="function">
    <text evidence="7">Part of the twin-arginine translocation (Tat) system that transports large folded proteins containing a characteristic twin-arginine motif in their signal peptide across membranes. Together with TatB, TatC is part of a receptor directly interacting with Tat signal peptides.</text>
</comment>
<keyword evidence="3 7" id="KW-0653">Protein transport</keyword>
<dbReference type="Proteomes" id="UP001172728">
    <property type="component" value="Unassembled WGS sequence"/>
</dbReference>
<dbReference type="EMBL" id="JAUHPW010000001">
    <property type="protein sequence ID" value="MDN4474454.1"/>
    <property type="molecule type" value="Genomic_DNA"/>
</dbReference>